<feature type="chain" id="PRO_5046006160" evidence="1">
    <location>
        <begin position="29"/>
        <end position="185"/>
    </location>
</feature>
<reference evidence="3" key="1">
    <citation type="journal article" date="2019" name="Int. J. Syst. Evol. Microbiol.">
        <title>The Global Catalogue of Microorganisms (GCM) 10K type strain sequencing project: providing services to taxonomists for standard genome sequencing and annotation.</title>
        <authorList>
            <consortium name="The Broad Institute Genomics Platform"/>
            <consortium name="The Broad Institute Genome Sequencing Center for Infectious Disease"/>
            <person name="Wu L."/>
            <person name="Ma J."/>
        </authorList>
    </citation>
    <scope>NUCLEOTIDE SEQUENCE [LARGE SCALE GENOMIC DNA]</scope>
    <source>
        <strain evidence="3">CECT 8570</strain>
    </source>
</reference>
<organism evidence="2 3">
    <name type="scientific">Simiduia curdlanivorans</name>
    <dbReference type="NCBI Taxonomy" id="1492769"/>
    <lineage>
        <taxon>Bacteria</taxon>
        <taxon>Pseudomonadati</taxon>
        <taxon>Pseudomonadota</taxon>
        <taxon>Gammaproteobacteria</taxon>
        <taxon>Cellvibrionales</taxon>
        <taxon>Cellvibrionaceae</taxon>
        <taxon>Simiduia</taxon>
    </lineage>
</organism>
<evidence type="ECO:0000313" key="2">
    <source>
        <dbReference type="EMBL" id="MFC4362286.1"/>
    </source>
</evidence>
<protein>
    <submittedName>
        <fullName evidence="2">YfiR family protein</fullName>
    </submittedName>
</protein>
<name>A0ABV8V320_9GAMM</name>
<gene>
    <name evidence="2" type="ORF">ACFOX3_08230</name>
</gene>
<dbReference type="InterPro" id="IPR025293">
    <property type="entry name" value="YfiR/HmsC-like"/>
</dbReference>
<dbReference type="Proteomes" id="UP001595840">
    <property type="component" value="Unassembled WGS sequence"/>
</dbReference>
<comment type="caution">
    <text evidence="2">The sequence shown here is derived from an EMBL/GenBank/DDBJ whole genome shotgun (WGS) entry which is preliminary data.</text>
</comment>
<sequence length="185" mass="20024">MWANTILMALVRCCIAWAVIFLPLSAQADRLSDNYSGRKALVSYIASLAKHVTWPDSTFRDGKDPIVICVFGADPFNGGLEAKLKERNVARRQLAVRQLGSDLEAIGLGCHQVFISAGEKSRVKEILHRLDNLSVLSLSDMEGFAAAGGMIGFVGSGNLIAMQINRTRLLTSGLEVAPALLRLGR</sequence>
<dbReference type="Pfam" id="PF13689">
    <property type="entry name" value="DUF4154"/>
    <property type="match status" value="1"/>
</dbReference>
<evidence type="ECO:0000256" key="1">
    <source>
        <dbReference type="SAM" id="SignalP"/>
    </source>
</evidence>
<keyword evidence="1" id="KW-0732">Signal</keyword>
<keyword evidence="3" id="KW-1185">Reference proteome</keyword>
<evidence type="ECO:0000313" key="3">
    <source>
        <dbReference type="Proteomes" id="UP001595840"/>
    </source>
</evidence>
<accession>A0ABV8V320</accession>
<feature type="signal peptide" evidence="1">
    <location>
        <begin position="1"/>
        <end position="28"/>
    </location>
</feature>
<dbReference type="EMBL" id="JBHSCX010000005">
    <property type="protein sequence ID" value="MFC4362286.1"/>
    <property type="molecule type" value="Genomic_DNA"/>
</dbReference>
<proteinExistence type="predicted"/>